<evidence type="ECO:0000256" key="10">
    <source>
        <dbReference type="RuleBase" id="RU004504"/>
    </source>
</evidence>
<evidence type="ECO:0000259" key="11">
    <source>
        <dbReference type="Pfam" id="PF00266"/>
    </source>
</evidence>
<evidence type="ECO:0000256" key="4">
    <source>
        <dbReference type="ARBA" id="ARBA00022679"/>
    </source>
</evidence>
<protein>
    <recommendedName>
        <fullName evidence="3">cysteine desulfurase</fullName>
        <ecNumber evidence="3">2.8.1.7</ecNumber>
    </recommendedName>
</protein>
<dbReference type="Gene3D" id="3.90.1150.10">
    <property type="entry name" value="Aspartate Aminotransferase, domain 1"/>
    <property type="match status" value="1"/>
</dbReference>
<dbReference type="SUPFAM" id="SSF53383">
    <property type="entry name" value="PLP-dependent transferases"/>
    <property type="match status" value="1"/>
</dbReference>
<dbReference type="RefSeq" id="WP_154523879.1">
    <property type="nucleotide sequence ID" value="NZ_VULZ01000003.1"/>
</dbReference>
<dbReference type="PANTHER" id="PTHR11601:SF34">
    <property type="entry name" value="CYSTEINE DESULFURASE"/>
    <property type="match status" value="1"/>
</dbReference>
<evidence type="ECO:0000256" key="1">
    <source>
        <dbReference type="ARBA" id="ARBA00001933"/>
    </source>
</evidence>
<dbReference type="Gene3D" id="1.10.260.50">
    <property type="match status" value="1"/>
</dbReference>
<proteinExistence type="inferred from homology"/>
<comment type="cofactor">
    <cofactor evidence="1 10">
        <name>pyridoxal 5'-phosphate</name>
        <dbReference type="ChEBI" id="CHEBI:597326"/>
    </cofactor>
</comment>
<evidence type="ECO:0000313" key="13">
    <source>
        <dbReference type="Proteomes" id="UP000481852"/>
    </source>
</evidence>
<evidence type="ECO:0000256" key="9">
    <source>
        <dbReference type="ARBA" id="ARBA00050776"/>
    </source>
</evidence>
<dbReference type="PIRSF" id="PIRSF005572">
    <property type="entry name" value="NifS"/>
    <property type="match status" value="1"/>
</dbReference>
<dbReference type="InterPro" id="IPR016454">
    <property type="entry name" value="Cysteine_dSase"/>
</dbReference>
<dbReference type="AlphaFoldDB" id="A0A6L5X1W9"/>
<organism evidence="12 13">
    <name type="scientific">Porcincola intestinalis</name>
    <dbReference type="NCBI Taxonomy" id="2606632"/>
    <lineage>
        <taxon>Bacteria</taxon>
        <taxon>Bacillati</taxon>
        <taxon>Bacillota</taxon>
        <taxon>Clostridia</taxon>
        <taxon>Lachnospirales</taxon>
        <taxon>Lachnospiraceae</taxon>
        <taxon>Porcincola</taxon>
    </lineage>
</organism>
<gene>
    <name evidence="12" type="ORF">FYJ35_04660</name>
</gene>
<dbReference type="InterPro" id="IPR020578">
    <property type="entry name" value="Aminotrans_V_PyrdxlP_BS"/>
</dbReference>
<evidence type="ECO:0000256" key="2">
    <source>
        <dbReference type="ARBA" id="ARBA00006490"/>
    </source>
</evidence>
<dbReference type="PANTHER" id="PTHR11601">
    <property type="entry name" value="CYSTEINE DESULFURYLASE FAMILY MEMBER"/>
    <property type="match status" value="1"/>
</dbReference>
<evidence type="ECO:0000256" key="6">
    <source>
        <dbReference type="ARBA" id="ARBA00022898"/>
    </source>
</evidence>
<evidence type="ECO:0000313" key="12">
    <source>
        <dbReference type="EMBL" id="MSS14341.1"/>
    </source>
</evidence>
<evidence type="ECO:0000256" key="5">
    <source>
        <dbReference type="ARBA" id="ARBA00022723"/>
    </source>
</evidence>
<sequence length="399" mass="43311">MSGDKPEFIYLDNAATTRMLPEAVSAMLPFFTETYGNASAVYEAGQLCRGAVMQSRKTIADLIGADRDEIYFTSGGSEADNWALKGAVELALDKGRKRPPHIITTAIEHHAVLHTCEWLQKQGAEVTFIQPDMEGFINPEEVERAIREETVLISVMLANNEIGTVEPVARIGQIAHDHGILFHTDAVQAYGQIPVSVKNMGIDLLSASSHKLYGPKGVGFLYIRRGIHLPSFIHGGGQERGKRAGTENVPGIVGFAKAAEAAGKRMKDRMEHERCLRNQLIRQIMGRIPGTLLNGPAAAEDERFSEIRRLPGNANFCFEGVDGEALLALLDMQGICASSGSACSAGSLDSSHVLLAVGRNHAQARSSVRFSIGAFNTKEEITQTAGILEQDVRKLRAYT</sequence>
<keyword evidence="5" id="KW-0479">Metal-binding</keyword>
<keyword evidence="7" id="KW-0408">Iron</keyword>
<evidence type="ECO:0000256" key="8">
    <source>
        <dbReference type="ARBA" id="ARBA00023014"/>
    </source>
</evidence>
<dbReference type="InterPro" id="IPR015421">
    <property type="entry name" value="PyrdxlP-dep_Trfase_major"/>
</dbReference>
<dbReference type="GO" id="GO:0051536">
    <property type="term" value="F:iron-sulfur cluster binding"/>
    <property type="evidence" value="ECO:0007669"/>
    <property type="project" value="UniProtKB-KW"/>
</dbReference>
<dbReference type="InterPro" id="IPR015422">
    <property type="entry name" value="PyrdxlP-dep_Trfase_small"/>
</dbReference>
<reference evidence="12 13" key="1">
    <citation type="submission" date="2019-08" db="EMBL/GenBank/DDBJ databases">
        <title>In-depth cultivation of the pig gut microbiome towards novel bacterial diversity and tailored functional studies.</title>
        <authorList>
            <person name="Wylensek D."/>
            <person name="Hitch T.C.A."/>
            <person name="Clavel T."/>
        </authorList>
    </citation>
    <scope>NUCLEOTIDE SEQUENCE [LARGE SCALE GENOMIC DNA]</scope>
    <source>
        <strain evidence="12 13">Oil+RF-744-WCA-WT-11</strain>
    </source>
</reference>
<dbReference type="GO" id="GO:0046872">
    <property type="term" value="F:metal ion binding"/>
    <property type="evidence" value="ECO:0007669"/>
    <property type="project" value="UniProtKB-KW"/>
</dbReference>
<dbReference type="PROSITE" id="PS00595">
    <property type="entry name" value="AA_TRANSFER_CLASS_5"/>
    <property type="match status" value="1"/>
</dbReference>
<dbReference type="GO" id="GO:0031071">
    <property type="term" value="F:cysteine desulfurase activity"/>
    <property type="evidence" value="ECO:0007669"/>
    <property type="project" value="UniProtKB-EC"/>
</dbReference>
<dbReference type="InterPro" id="IPR015424">
    <property type="entry name" value="PyrdxlP-dep_Trfase"/>
</dbReference>
<keyword evidence="4" id="KW-0808">Transferase</keyword>
<dbReference type="Pfam" id="PF00266">
    <property type="entry name" value="Aminotran_5"/>
    <property type="match status" value="1"/>
</dbReference>
<evidence type="ECO:0000256" key="7">
    <source>
        <dbReference type="ARBA" id="ARBA00023004"/>
    </source>
</evidence>
<comment type="caution">
    <text evidence="12">The sequence shown here is derived from an EMBL/GenBank/DDBJ whole genome shotgun (WGS) entry which is preliminary data.</text>
</comment>
<comment type="similarity">
    <text evidence="2">Belongs to the class-V pyridoxal-phosphate-dependent aminotransferase family. NifS/IscS subfamily.</text>
</comment>
<keyword evidence="6" id="KW-0663">Pyridoxal phosphate</keyword>
<dbReference type="FunFam" id="3.40.640.10:FF:000084">
    <property type="entry name" value="IscS-like cysteine desulfurase"/>
    <property type="match status" value="1"/>
</dbReference>
<dbReference type="EC" id="2.8.1.7" evidence="3"/>
<dbReference type="Gene3D" id="3.40.640.10">
    <property type="entry name" value="Type I PLP-dependent aspartate aminotransferase-like (Major domain)"/>
    <property type="match status" value="1"/>
</dbReference>
<name>A0A6L5X1W9_9FIRM</name>
<accession>A0A6L5X1W9</accession>
<keyword evidence="8" id="KW-0411">Iron-sulfur</keyword>
<comment type="catalytic activity">
    <reaction evidence="9">
        <text>(sulfur carrier)-H + L-cysteine = (sulfur carrier)-SH + L-alanine</text>
        <dbReference type="Rhea" id="RHEA:43892"/>
        <dbReference type="Rhea" id="RHEA-COMP:14737"/>
        <dbReference type="Rhea" id="RHEA-COMP:14739"/>
        <dbReference type="ChEBI" id="CHEBI:29917"/>
        <dbReference type="ChEBI" id="CHEBI:35235"/>
        <dbReference type="ChEBI" id="CHEBI:57972"/>
        <dbReference type="ChEBI" id="CHEBI:64428"/>
        <dbReference type="EC" id="2.8.1.7"/>
    </reaction>
</comment>
<feature type="domain" description="Aminotransferase class V" evidence="11">
    <location>
        <begin position="9"/>
        <end position="382"/>
    </location>
</feature>
<dbReference type="Proteomes" id="UP000481852">
    <property type="component" value="Unassembled WGS sequence"/>
</dbReference>
<dbReference type="EMBL" id="VULZ01000003">
    <property type="protein sequence ID" value="MSS14341.1"/>
    <property type="molecule type" value="Genomic_DNA"/>
</dbReference>
<keyword evidence="13" id="KW-1185">Reference proteome</keyword>
<dbReference type="NCBIfam" id="NF002806">
    <property type="entry name" value="PRK02948.1"/>
    <property type="match status" value="1"/>
</dbReference>
<evidence type="ECO:0000256" key="3">
    <source>
        <dbReference type="ARBA" id="ARBA00012239"/>
    </source>
</evidence>
<dbReference type="InterPro" id="IPR000192">
    <property type="entry name" value="Aminotrans_V_dom"/>
</dbReference>